<evidence type="ECO:0000259" key="2">
    <source>
        <dbReference type="Pfam" id="PF00534"/>
    </source>
</evidence>
<dbReference type="SUPFAM" id="SSF53756">
    <property type="entry name" value="UDP-Glycosyltransferase/glycogen phosphorylase"/>
    <property type="match status" value="1"/>
</dbReference>
<name>A0A918SN78_9FLAO</name>
<proteinExistence type="predicted"/>
<feature type="domain" description="Glycosyltransferase subfamily 4-like N-terminal" evidence="3">
    <location>
        <begin position="18"/>
        <end position="163"/>
    </location>
</feature>
<dbReference type="PANTHER" id="PTHR45947">
    <property type="entry name" value="SULFOQUINOVOSYL TRANSFERASE SQD2"/>
    <property type="match status" value="1"/>
</dbReference>
<reference evidence="4" key="1">
    <citation type="journal article" date="2014" name="Int. J. Syst. Evol. Microbiol.">
        <title>Complete genome sequence of Corynebacterium casei LMG S-19264T (=DSM 44701T), isolated from a smear-ripened cheese.</title>
        <authorList>
            <consortium name="US DOE Joint Genome Institute (JGI-PGF)"/>
            <person name="Walter F."/>
            <person name="Albersmeier A."/>
            <person name="Kalinowski J."/>
            <person name="Ruckert C."/>
        </authorList>
    </citation>
    <scope>NUCLEOTIDE SEQUENCE</scope>
    <source>
        <strain evidence="4">KCTC 12719</strain>
    </source>
</reference>
<evidence type="ECO:0000256" key="1">
    <source>
        <dbReference type="SAM" id="Phobius"/>
    </source>
</evidence>
<dbReference type="PANTHER" id="PTHR45947:SF3">
    <property type="entry name" value="SULFOQUINOVOSYL TRANSFERASE SQD2"/>
    <property type="match status" value="1"/>
</dbReference>
<dbReference type="EMBL" id="BMXB01000023">
    <property type="protein sequence ID" value="GHA50337.1"/>
    <property type="molecule type" value="Genomic_DNA"/>
</dbReference>
<dbReference type="InterPro" id="IPR001296">
    <property type="entry name" value="Glyco_trans_1"/>
</dbReference>
<dbReference type="Gene3D" id="3.40.50.2000">
    <property type="entry name" value="Glycogen Phosphorylase B"/>
    <property type="match status" value="2"/>
</dbReference>
<dbReference type="Pfam" id="PF13439">
    <property type="entry name" value="Glyco_transf_4"/>
    <property type="match status" value="1"/>
</dbReference>
<dbReference type="Pfam" id="PF00534">
    <property type="entry name" value="Glycos_transf_1"/>
    <property type="match status" value="1"/>
</dbReference>
<dbReference type="RefSeq" id="WP_189606251.1">
    <property type="nucleotide sequence ID" value="NZ_BMXB01000023.1"/>
</dbReference>
<dbReference type="GO" id="GO:0016757">
    <property type="term" value="F:glycosyltransferase activity"/>
    <property type="evidence" value="ECO:0007669"/>
    <property type="project" value="InterPro"/>
</dbReference>
<dbReference type="InterPro" id="IPR050194">
    <property type="entry name" value="Glycosyltransferase_grp1"/>
</dbReference>
<accession>A0A918SN78</accession>
<sequence>MKTIFLSFSIANTSVSDYFIELSNKLSEEFRVIIITDSVKDHQIPISFKIEIFKWPSRRPTKWKDFKFLIQKVKEYRPDMMISMFGSINIFLVVGYLFGVKYRIPWARTISTQFQTKKNLLIRKKILYKLATKVIANSNATKRDLRENFGVRDSKIEVCYNAVKEYPLENHQVQRNKILYVGNMWPSKGVDTLLEAMPAVLKKFPEIKLTLIGGSLKGSRIKQLQKKAVEFNISKNVVFAGSQSKERVLKEFSSAYLAVVPSVVEAFGFVLIESFSVKTPVIGSNTSGIAEIIRDGKDGFLFEPKNEVDLSEKILKLLKDEGLRQEFSKNCYARFKEEFEVESATTIVFEKLKQL</sequence>
<evidence type="ECO:0000313" key="5">
    <source>
        <dbReference type="Proteomes" id="UP000610456"/>
    </source>
</evidence>
<keyword evidence="1" id="KW-1133">Transmembrane helix</keyword>
<protein>
    <submittedName>
        <fullName evidence="4">Uncharacterized protein</fullName>
    </submittedName>
</protein>
<gene>
    <name evidence="4" type="ORF">GCM10007103_33850</name>
</gene>
<evidence type="ECO:0000259" key="3">
    <source>
        <dbReference type="Pfam" id="PF13439"/>
    </source>
</evidence>
<dbReference type="AlphaFoldDB" id="A0A918SN78"/>
<feature type="transmembrane region" description="Helical" evidence="1">
    <location>
        <begin position="80"/>
        <end position="98"/>
    </location>
</feature>
<keyword evidence="1" id="KW-0472">Membrane</keyword>
<comment type="caution">
    <text evidence="4">The sequence shown here is derived from an EMBL/GenBank/DDBJ whole genome shotgun (WGS) entry which is preliminary data.</text>
</comment>
<feature type="domain" description="Glycosyl transferase family 1" evidence="2">
    <location>
        <begin position="171"/>
        <end position="332"/>
    </location>
</feature>
<keyword evidence="1" id="KW-0812">Transmembrane</keyword>
<reference evidence="4" key="2">
    <citation type="submission" date="2020-09" db="EMBL/GenBank/DDBJ databases">
        <authorList>
            <person name="Sun Q."/>
            <person name="Kim S."/>
        </authorList>
    </citation>
    <scope>NUCLEOTIDE SEQUENCE</scope>
    <source>
        <strain evidence="4">KCTC 12719</strain>
    </source>
</reference>
<dbReference type="CDD" id="cd03801">
    <property type="entry name" value="GT4_PimA-like"/>
    <property type="match status" value="1"/>
</dbReference>
<dbReference type="Proteomes" id="UP000610456">
    <property type="component" value="Unassembled WGS sequence"/>
</dbReference>
<dbReference type="InterPro" id="IPR028098">
    <property type="entry name" value="Glyco_trans_4-like_N"/>
</dbReference>
<organism evidence="4 5">
    <name type="scientific">Salinimicrobium marinum</name>
    <dbReference type="NCBI Taxonomy" id="680283"/>
    <lineage>
        <taxon>Bacteria</taxon>
        <taxon>Pseudomonadati</taxon>
        <taxon>Bacteroidota</taxon>
        <taxon>Flavobacteriia</taxon>
        <taxon>Flavobacteriales</taxon>
        <taxon>Flavobacteriaceae</taxon>
        <taxon>Salinimicrobium</taxon>
    </lineage>
</organism>
<evidence type="ECO:0000313" key="4">
    <source>
        <dbReference type="EMBL" id="GHA50337.1"/>
    </source>
</evidence>
<keyword evidence="5" id="KW-1185">Reference proteome</keyword>